<keyword evidence="3" id="KW-0378">Hydrolase</keyword>
<dbReference type="InterPro" id="IPR027417">
    <property type="entry name" value="P-loop_NTPase"/>
</dbReference>
<evidence type="ECO:0000256" key="7">
    <source>
        <dbReference type="ARBA" id="ARBA00047984"/>
    </source>
</evidence>
<evidence type="ECO:0000256" key="2">
    <source>
        <dbReference type="ARBA" id="ARBA00022741"/>
    </source>
</evidence>
<gene>
    <name evidence="18" type="ORF">V1477_007895</name>
</gene>
<keyword evidence="2" id="KW-0547">Nucleotide-binding</keyword>
<keyword evidence="11" id="KW-0472">Membrane</keyword>
<keyword evidence="11" id="KW-0812">Transmembrane</keyword>
<keyword evidence="4" id="KW-0347">Helicase</keyword>
<dbReference type="InterPro" id="IPR006150">
    <property type="entry name" value="Cys_repeat_1"/>
</dbReference>
<feature type="disulfide bond" evidence="8">
    <location>
        <begin position="1612"/>
        <end position="1632"/>
    </location>
</feature>
<comment type="catalytic activity">
    <reaction evidence="7">
        <text>ATP + H2O = ADP + phosphate + H(+)</text>
        <dbReference type="Rhea" id="RHEA:13065"/>
        <dbReference type="ChEBI" id="CHEBI:15377"/>
        <dbReference type="ChEBI" id="CHEBI:15378"/>
        <dbReference type="ChEBI" id="CHEBI:30616"/>
        <dbReference type="ChEBI" id="CHEBI:43474"/>
        <dbReference type="ChEBI" id="CHEBI:456216"/>
        <dbReference type="EC" id="3.6.4.13"/>
    </reaction>
</comment>
<dbReference type="SUPFAM" id="SSF57362">
    <property type="entry name" value="BPTI-like"/>
    <property type="match status" value="1"/>
</dbReference>
<dbReference type="InterPro" id="IPR001650">
    <property type="entry name" value="Helicase_C-like"/>
</dbReference>
<sequence>MGRYRSRSRDRDRRRRSRTRSRSRSPRDRRSWGGGAGRDRGISGRNNRGQPGANLRKPRWDLSRLEPFKKDFYIPTDVVQNRDPRMVEQYRSEKEITLKGKNIPNPVFTFEETGFPDYVLKEIKRQGFSEPTSIQAQGWPIALSGRDMVGIASTGSGKTLSYILPAIVHINSQPKLSRKDGPIALVLAPTRELAQQIQQVADDFGHSSGIRNTCLYGGAPKGAQARDLDGGVEIVIATPGRLLDFLESGRTNLKRCTYLVLDEADRMLDMGFEPQIRKIIEQIRPDRQTLMWSATWPKEVKNLAEDFLKDYAQINVGSLQLAANHNILQIIDVCQDYEKENKLSTLLKEIMAENENKTIVFIETKRRVDEITRKMKRDGWPAVCIHGDKTQQERDWVLQDFRSGKAPILVATDVAARGLDVEDVKFVINFDYPSCSEDYVHRIGRTGRRQKTGTAYTFFTPNNSNKANDLIQVLKEANQVINPKLLELAEGKSAAYGRHRGGRNRWRTRTGRNGKERSYTRSRSRSHSRERNGRTNRRSYSRSYSRSRSPVNNRTVENIEFFSRADFEESIPPMTQNGECHTYIYIQTQCRVRRLVKTPLDALRMQRDLCNGGLACAVVWVSSTCLLLLLSLSSSVGAESSLKATGRCPSFEEQNVCPSRSPTCKVDSECQLSEERCCKTACGLRCVGSELSGCEQLALAAVKRFRALDRWTVVPQYIPKCNNKTGDFERVQCDPEKKRCWCVDEKIGSEIPGTKGSNIDNIDCNNPRPCPAHSCRMFCPLGFEIDSNSGCPKCECRDPCRGITCPGPGQICELIDVPCARPPCPPVPSCRKAKSLFNVCPAGEPLQITDSLRPFLCGNTAGKPSCPPMYRCLVDPRQEYGVCCPSNFNLTRAGTCPNEEPTICGRTCQHDLECPPPQKCCQSEHCGGSCFIPEDLSVCRHDRMLAEMLSISEKQGRGYIPQCTEEGEFQTKQCSRNGLVCWCVDDDGRKISGSMGPADKVNCTSIAKARSLSTSCIQQQCAQVCQYGFKTDSSGCSTCECDNPCEGFPCPPEEECVLKQETNCPDFLCPTKPECKAKRTYKSPCIFGTPLSDEEGNAITCSDNQTCPYNYACTVVPEAGQSVCCAIPSTVIKKLSMCEYLRDFGERMEGTREGMSLAVPPPQCEENGSYKLLQCHNGTCACVNQHGVILRGDVSPGTDCKSLKKSWQVCTPISCDLVCPYGYDIDTNGCEQCNCHDPCKDVSCGLREVCTMVDVNCGTGEYCPPVPACLTTKPGQCPYLVPSSSSCELQCSNDQECSSSDKCCSTGCGTQCVAPVMATACQHAQAVAEHAARESGEPARRIYIPRCDVNGAFEAVQCHNGMCWCVDVEGREAAGTRVLEGIIPRCNKPQRCPEIDCKLDCRSEGFELDLDTGCPTCSCRDPCKRVTCRGENEACRMVEVACSIPPCPPVPVCLPKKDNPCPNGTPLLDRNRLPATCGPHGHQCPSTHKCELSPLDEYAVCCPKPREVCFEPLRTVPCNTTTMFNKTDRWYFDPEKNECRIKTECTHGHNDFSNRLICDTVCPVLSQCERLREKNLKTSQRLKQSTFLPRCNQDTGMWEPVQCLEHVGVCWCVNRKGQPMKGSLIRGLEPKCNFRQARRGGRGPANQEIDYKIQAFMEGTLLELLEADEKQMRKIIVTRCQAMRDRGHVSAICDRQGKFEPTQCAGDTCWCVDEAGNQLVVPTPIEAVEVILRFPGRFSITDKVRFKEEAKKFLYELGARIKDDIEVDLERDSAFLKFDIIGTNKVDIAFHLEEMTRMQKLLMLGSLADETTSRFTHKSMPVAVENRIVALEQREILTEVEAPVYQTATLVLGAASAFVISSLIILLMLYRKKMKMKDPRKTLPMDQHFLAYNQQPVYVISGLEKDEKDAGQALENVNLSETTDNNA</sequence>
<dbReference type="SUPFAM" id="SSF57262">
    <property type="entry name" value="Leech antihemostatic proteins"/>
    <property type="match status" value="3"/>
</dbReference>
<dbReference type="GO" id="GO:0005524">
    <property type="term" value="F:ATP binding"/>
    <property type="evidence" value="ECO:0007669"/>
    <property type="project" value="UniProtKB-KW"/>
</dbReference>
<dbReference type="Pfam" id="PF14625">
    <property type="entry name" value="Lustrin_cystein"/>
    <property type="match status" value="3"/>
</dbReference>
<feature type="disulfide bond" evidence="8">
    <location>
        <begin position="983"/>
        <end position="1003"/>
    </location>
</feature>
<feature type="domain" description="WAP" evidence="17">
    <location>
        <begin position="1270"/>
        <end position="1316"/>
    </location>
</feature>
<dbReference type="Gene3D" id="2.10.22.10">
    <property type="entry name" value="Antistasin, domain 1"/>
    <property type="match status" value="3"/>
</dbReference>
<feature type="disulfide bond" evidence="8">
    <location>
        <begin position="733"/>
        <end position="740"/>
    </location>
</feature>
<keyword evidence="11" id="KW-1133">Transmembrane helix</keyword>
<dbReference type="Pfam" id="PF00270">
    <property type="entry name" value="DEAD"/>
    <property type="match status" value="1"/>
</dbReference>
<dbReference type="FunFam" id="3.40.50.300:FF:000008">
    <property type="entry name" value="ATP-dependent RNA helicase RhlB"/>
    <property type="match status" value="1"/>
</dbReference>
<evidence type="ECO:0000256" key="10">
    <source>
        <dbReference type="SAM" id="MobiDB-lite"/>
    </source>
</evidence>
<dbReference type="PANTHER" id="PTHR47958">
    <property type="entry name" value="ATP-DEPENDENT RNA HELICASE DBP3"/>
    <property type="match status" value="1"/>
</dbReference>
<evidence type="ECO:0000259" key="17">
    <source>
        <dbReference type="PROSITE" id="PS51390"/>
    </source>
</evidence>
<evidence type="ECO:0000259" key="12">
    <source>
        <dbReference type="PROSITE" id="PS51162"/>
    </source>
</evidence>
<evidence type="ECO:0000256" key="3">
    <source>
        <dbReference type="ARBA" id="ARBA00022801"/>
    </source>
</evidence>
<evidence type="ECO:0000256" key="1">
    <source>
        <dbReference type="ARBA" id="ARBA00012552"/>
    </source>
</evidence>
<feature type="domain" description="Thyroglobulin type-1" evidence="12">
    <location>
        <begin position="1565"/>
        <end position="1632"/>
    </location>
</feature>
<dbReference type="SMART" id="SM00487">
    <property type="entry name" value="DEXDc"/>
    <property type="match status" value="1"/>
</dbReference>
<dbReference type="InterPro" id="IPR011545">
    <property type="entry name" value="DEAD/DEAH_box_helicase_dom"/>
</dbReference>
<dbReference type="InterPro" id="IPR011061">
    <property type="entry name" value="Hirudin/antistatin"/>
</dbReference>
<dbReference type="Gene3D" id="4.10.75.10">
    <property type="entry name" value="Elafin-like"/>
    <property type="match status" value="2"/>
</dbReference>
<dbReference type="InterPro" id="IPR028150">
    <property type="entry name" value="Lustrin_cystein"/>
</dbReference>
<feature type="domain" description="WAP" evidence="17">
    <location>
        <begin position="889"/>
        <end position="934"/>
    </location>
</feature>
<name>A0ABD2CGI9_VESMC</name>
<feature type="compositionally biased region" description="Basic and acidic residues" evidence="10">
    <location>
        <begin position="25"/>
        <end position="42"/>
    </location>
</feature>
<feature type="domain" description="Thyroglobulin type-1" evidence="12">
    <location>
        <begin position="691"/>
        <end position="764"/>
    </location>
</feature>
<dbReference type="SUPFAM" id="SSF52540">
    <property type="entry name" value="P-loop containing nucleoside triphosphate hydrolases"/>
    <property type="match status" value="1"/>
</dbReference>
<dbReference type="FunFam" id="3.40.50.300:FF:000079">
    <property type="entry name" value="probable ATP-dependent RNA helicase DDX17"/>
    <property type="match status" value="1"/>
</dbReference>
<dbReference type="InterPro" id="IPR014014">
    <property type="entry name" value="RNA_helicase_DEAD_Q_motif"/>
</dbReference>
<feature type="domain" description="Thyroglobulin type-1" evidence="12">
    <location>
        <begin position="1318"/>
        <end position="1386"/>
    </location>
</feature>
<evidence type="ECO:0000256" key="5">
    <source>
        <dbReference type="ARBA" id="ARBA00022840"/>
    </source>
</evidence>
<dbReference type="InterPro" id="IPR036857">
    <property type="entry name" value="Thyroglobulin_1_sf"/>
</dbReference>
<dbReference type="InterPro" id="IPR004094">
    <property type="entry name" value="Antistasin-like"/>
</dbReference>
<evidence type="ECO:0000256" key="6">
    <source>
        <dbReference type="ARBA" id="ARBA00023157"/>
    </source>
</evidence>
<dbReference type="InterPro" id="IPR000716">
    <property type="entry name" value="Thyroglobulin_1"/>
</dbReference>
<evidence type="ECO:0000256" key="8">
    <source>
        <dbReference type="PROSITE-ProRule" id="PRU00500"/>
    </source>
</evidence>
<dbReference type="PROSITE" id="PS51192">
    <property type="entry name" value="HELICASE_ATP_BIND_1"/>
    <property type="match status" value="1"/>
</dbReference>
<evidence type="ECO:0000259" key="16">
    <source>
        <dbReference type="PROSITE" id="PS51252"/>
    </source>
</evidence>
<evidence type="ECO:0000256" key="11">
    <source>
        <dbReference type="SAM" id="Phobius"/>
    </source>
</evidence>
<dbReference type="Gene3D" id="3.40.50.300">
    <property type="entry name" value="P-loop containing nucleotide triphosphate hydrolases"/>
    <property type="match status" value="2"/>
</dbReference>
<feature type="disulfide bond" evidence="8">
    <location>
        <begin position="1603"/>
        <end position="1610"/>
    </location>
</feature>
<feature type="domain" description="Helicase ATP-binding" evidence="13">
    <location>
        <begin position="139"/>
        <end position="314"/>
    </location>
</feature>
<dbReference type="Pfam" id="PF02822">
    <property type="entry name" value="Antistasin"/>
    <property type="match status" value="3"/>
</dbReference>
<feature type="compositionally biased region" description="Basic residues" evidence="10">
    <location>
        <begin position="497"/>
        <end position="512"/>
    </location>
</feature>
<proteinExistence type="predicted"/>
<evidence type="ECO:0000259" key="13">
    <source>
        <dbReference type="PROSITE" id="PS51192"/>
    </source>
</evidence>
<feature type="domain" description="Antistasin-like" evidence="16">
    <location>
        <begin position="770"/>
        <end position="796"/>
    </location>
</feature>
<dbReference type="SMART" id="SM00211">
    <property type="entry name" value="TY"/>
    <property type="match status" value="6"/>
</dbReference>
<dbReference type="Pfam" id="PF00086">
    <property type="entry name" value="Thyroglobulin_1"/>
    <property type="match status" value="6"/>
</dbReference>
<feature type="compositionally biased region" description="Basic residues" evidence="10">
    <location>
        <begin position="1"/>
        <end position="24"/>
    </location>
</feature>
<dbReference type="PROSITE" id="PS51194">
    <property type="entry name" value="HELICASE_CTER"/>
    <property type="match status" value="1"/>
</dbReference>
<protein>
    <recommendedName>
        <fullName evidence="1">RNA helicase</fullName>
        <ecNumber evidence="1">3.6.4.13</ecNumber>
    </recommendedName>
</protein>
<feature type="domain" description="Antistasin-like" evidence="16">
    <location>
        <begin position="1210"/>
        <end position="1235"/>
    </location>
</feature>
<evidence type="ECO:0000259" key="14">
    <source>
        <dbReference type="PROSITE" id="PS51194"/>
    </source>
</evidence>
<dbReference type="EC" id="3.6.4.13" evidence="1"/>
<dbReference type="InterPro" id="IPR014001">
    <property type="entry name" value="Helicase_ATP-bd"/>
</dbReference>
<dbReference type="CDD" id="cd00199">
    <property type="entry name" value="WAP"/>
    <property type="match status" value="1"/>
</dbReference>
<dbReference type="InterPro" id="IPR036880">
    <property type="entry name" value="Kunitz_BPTI_sf"/>
</dbReference>
<evidence type="ECO:0000313" key="19">
    <source>
        <dbReference type="Proteomes" id="UP001607303"/>
    </source>
</evidence>
<dbReference type="Pfam" id="PF00095">
    <property type="entry name" value="WAP"/>
    <property type="match status" value="3"/>
</dbReference>
<evidence type="ECO:0000256" key="4">
    <source>
        <dbReference type="ARBA" id="ARBA00022806"/>
    </source>
</evidence>
<dbReference type="InterPro" id="IPR000629">
    <property type="entry name" value="RNA-helicase_DEAD-box_CS"/>
</dbReference>
<dbReference type="PROSITE" id="PS51252">
    <property type="entry name" value="ANTISTASIN"/>
    <property type="match status" value="3"/>
</dbReference>
<dbReference type="Proteomes" id="UP001607303">
    <property type="component" value="Unassembled WGS sequence"/>
</dbReference>
<comment type="caution">
    <text evidence="8">Lacks conserved residue(s) required for the propagation of feature annotation.</text>
</comment>
<feature type="region of interest" description="Disordered" evidence="10">
    <location>
        <begin position="1"/>
        <end position="59"/>
    </location>
</feature>
<dbReference type="SMART" id="SM00490">
    <property type="entry name" value="HELICc"/>
    <property type="match status" value="1"/>
</dbReference>
<keyword evidence="19" id="KW-1185">Reference proteome</keyword>
<dbReference type="PROSITE" id="PS51195">
    <property type="entry name" value="Q_MOTIF"/>
    <property type="match status" value="1"/>
</dbReference>
<dbReference type="PROSITE" id="PS00484">
    <property type="entry name" value="THYROGLOBULIN_1_1"/>
    <property type="match status" value="4"/>
</dbReference>
<feature type="domain" description="Antistasin-like" evidence="16">
    <location>
        <begin position="1016"/>
        <end position="1041"/>
    </location>
</feature>
<dbReference type="EMBL" id="JAYRBN010000053">
    <property type="protein sequence ID" value="KAL2744019.1"/>
    <property type="molecule type" value="Genomic_DNA"/>
</dbReference>
<dbReference type="SMART" id="SM00217">
    <property type="entry name" value="WAP"/>
    <property type="match status" value="2"/>
</dbReference>
<comment type="caution">
    <text evidence="18">The sequence shown here is derived from an EMBL/GenBank/DDBJ whole genome shotgun (WGS) entry which is preliminary data.</text>
</comment>
<dbReference type="GO" id="GO:0031047">
    <property type="term" value="P:regulatory ncRNA-mediated gene silencing"/>
    <property type="evidence" value="ECO:0007669"/>
    <property type="project" value="UniProtKB-ARBA"/>
</dbReference>
<feature type="domain" description="Thyroglobulin type-1" evidence="12">
    <location>
        <begin position="1135"/>
        <end position="1215"/>
    </location>
</feature>
<feature type="short sequence motif" description="Q motif" evidence="9">
    <location>
        <begin position="108"/>
        <end position="136"/>
    </location>
</feature>
<dbReference type="InterPro" id="IPR036645">
    <property type="entry name" value="Elafin-like_sf"/>
</dbReference>
<keyword evidence="5" id="KW-0067">ATP-binding</keyword>
<dbReference type="PROSITE" id="PS51162">
    <property type="entry name" value="THYROGLOBULIN_1_2"/>
    <property type="match status" value="6"/>
</dbReference>
<feature type="transmembrane region" description="Helical" evidence="11">
    <location>
        <begin position="1850"/>
        <end position="1870"/>
    </location>
</feature>
<evidence type="ECO:0000259" key="15">
    <source>
        <dbReference type="PROSITE" id="PS51195"/>
    </source>
</evidence>
<feature type="domain" description="WAP" evidence="17">
    <location>
        <begin position="640"/>
        <end position="690"/>
    </location>
</feature>
<feature type="domain" description="Thyroglobulin type-1" evidence="12">
    <location>
        <begin position="936"/>
        <end position="1003"/>
    </location>
</feature>
<feature type="disulfide bond" evidence="8">
    <location>
        <begin position="974"/>
        <end position="981"/>
    </location>
</feature>
<feature type="domain" description="DEAD-box RNA helicase Q" evidence="15">
    <location>
        <begin position="108"/>
        <end position="136"/>
    </location>
</feature>
<accession>A0ABD2CGI9</accession>
<evidence type="ECO:0000313" key="18">
    <source>
        <dbReference type="EMBL" id="KAL2744019.1"/>
    </source>
</evidence>
<feature type="domain" description="Thyroglobulin type-1" evidence="12">
    <location>
        <begin position="1677"/>
        <end position="1719"/>
    </location>
</feature>
<reference evidence="18 19" key="1">
    <citation type="journal article" date="2024" name="Ann. Entomol. Soc. Am.">
        <title>Genomic analyses of the southern and eastern yellowjacket wasps (Hymenoptera: Vespidae) reveal evolutionary signatures of social life.</title>
        <authorList>
            <person name="Catto M.A."/>
            <person name="Caine P.B."/>
            <person name="Orr S.E."/>
            <person name="Hunt B.G."/>
            <person name="Goodisman M.A.D."/>
        </authorList>
    </citation>
    <scope>NUCLEOTIDE SEQUENCE [LARGE SCALE GENOMIC DNA]</scope>
    <source>
        <strain evidence="18">232</strain>
        <tissue evidence="18">Head and thorax</tissue>
    </source>
</reference>
<dbReference type="PROSITE" id="PS51390">
    <property type="entry name" value="WAP"/>
    <property type="match status" value="3"/>
</dbReference>
<keyword evidence="6 8" id="KW-1015">Disulfide bond</keyword>
<dbReference type="PROSITE" id="PS00039">
    <property type="entry name" value="DEAD_ATP_HELICASE"/>
    <property type="match status" value="1"/>
</dbReference>
<evidence type="ECO:0000256" key="9">
    <source>
        <dbReference type="PROSITE-ProRule" id="PRU00552"/>
    </source>
</evidence>
<dbReference type="CDD" id="cd00191">
    <property type="entry name" value="TY"/>
    <property type="match status" value="5"/>
</dbReference>
<dbReference type="SUPFAM" id="SSF57610">
    <property type="entry name" value="Thyroglobulin type-1 domain"/>
    <property type="match status" value="6"/>
</dbReference>
<dbReference type="GO" id="GO:0003724">
    <property type="term" value="F:RNA helicase activity"/>
    <property type="evidence" value="ECO:0007669"/>
    <property type="project" value="UniProtKB-EC"/>
</dbReference>
<organism evidence="18 19">
    <name type="scientific">Vespula maculifrons</name>
    <name type="common">Eastern yellow jacket</name>
    <name type="synonym">Wasp</name>
    <dbReference type="NCBI Taxonomy" id="7453"/>
    <lineage>
        <taxon>Eukaryota</taxon>
        <taxon>Metazoa</taxon>
        <taxon>Ecdysozoa</taxon>
        <taxon>Arthropoda</taxon>
        <taxon>Hexapoda</taxon>
        <taxon>Insecta</taxon>
        <taxon>Pterygota</taxon>
        <taxon>Neoptera</taxon>
        <taxon>Endopterygota</taxon>
        <taxon>Hymenoptera</taxon>
        <taxon>Apocrita</taxon>
        <taxon>Aculeata</taxon>
        <taxon>Vespoidea</taxon>
        <taxon>Vespidae</taxon>
        <taxon>Vespinae</taxon>
        <taxon>Vespula</taxon>
    </lineage>
</organism>
<feature type="domain" description="Helicase C-terminal" evidence="14">
    <location>
        <begin position="342"/>
        <end position="489"/>
    </location>
</feature>
<dbReference type="SMART" id="SM00289">
    <property type="entry name" value="WR1"/>
    <property type="match status" value="5"/>
</dbReference>
<dbReference type="Gene3D" id="4.10.800.10">
    <property type="entry name" value="Thyroglobulin type-1"/>
    <property type="match status" value="6"/>
</dbReference>
<feature type="region of interest" description="Disordered" evidence="10">
    <location>
        <begin position="496"/>
        <end position="551"/>
    </location>
</feature>
<dbReference type="CDD" id="cd18787">
    <property type="entry name" value="SF2_C_DEAD"/>
    <property type="match status" value="1"/>
</dbReference>
<dbReference type="InterPro" id="IPR008197">
    <property type="entry name" value="WAP_dom"/>
</dbReference>
<dbReference type="Pfam" id="PF00271">
    <property type="entry name" value="Helicase_C"/>
    <property type="match status" value="1"/>
</dbReference>
<dbReference type="GO" id="GO:0016787">
    <property type="term" value="F:hydrolase activity"/>
    <property type="evidence" value="ECO:0007669"/>
    <property type="project" value="UniProtKB-KW"/>
</dbReference>